<evidence type="ECO:0000256" key="1">
    <source>
        <dbReference type="ARBA" id="ARBA00001947"/>
    </source>
</evidence>
<evidence type="ECO:0000313" key="8">
    <source>
        <dbReference type="Proteomes" id="UP000886858"/>
    </source>
</evidence>
<evidence type="ECO:0000259" key="6">
    <source>
        <dbReference type="PROSITE" id="PS50860"/>
    </source>
</evidence>
<evidence type="ECO:0000256" key="3">
    <source>
        <dbReference type="ARBA" id="ARBA00022723"/>
    </source>
</evidence>
<proteinExistence type="predicted"/>
<dbReference type="GO" id="GO:0003676">
    <property type="term" value="F:nucleic acid binding"/>
    <property type="evidence" value="ECO:0007669"/>
    <property type="project" value="InterPro"/>
</dbReference>
<dbReference type="PANTHER" id="PTHR43462">
    <property type="entry name" value="ALANYL-TRNA EDITING PROTEIN"/>
    <property type="match status" value="1"/>
</dbReference>
<evidence type="ECO:0000313" key="7">
    <source>
        <dbReference type="EMBL" id="HJA91675.1"/>
    </source>
</evidence>
<name>A0A9D2I3J3_9FIRM</name>
<sequence>MTERLYYEDAYCREFDAKVADCREGKKGWEIILDKTAFYPEGGGQPADQGTLGDAEVLDVKEGGDEVIHLCDRPLEPGSTVHGKLDWDRRFGFMQQHSGEHIFSGIVHRTFGYDNIGFHMGKDFVTVDFSGMLSEDDIARVERESNEAVFSDRKILAEYPSSEELEKLDYRSKKELEGQVRIVTIPGSDVCACCGTHVKRTGEIGPIKAVASEHYKSGIRINLQIGWKALEDYDRKHKNTREISALLSVPPEETAEAVKKLQEQLQELKAANVALRQKELDRLVDEVEEGTDRVIRFEEDLNPVEVRLLADRLAKKARFAAVFSGNDQDGYKYVLCSSQIDVAALGKKFNEALNGRGGGRNPMVQGSVAADRRKIEKFLSPAGQEEEKRK</sequence>
<dbReference type="InterPro" id="IPR051335">
    <property type="entry name" value="Alanyl-tRNA_Editing_Enzymes"/>
</dbReference>
<dbReference type="Pfam" id="PF02272">
    <property type="entry name" value="DHHA1"/>
    <property type="match status" value="1"/>
</dbReference>
<reference evidence="7" key="1">
    <citation type="journal article" date="2021" name="PeerJ">
        <title>Extensive microbial diversity within the chicken gut microbiome revealed by metagenomics and culture.</title>
        <authorList>
            <person name="Gilroy R."/>
            <person name="Ravi A."/>
            <person name="Getino M."/>
            <person name="Pursley I."/>
            <person name="Horton D.L."/>
            <person name="Alikhan N.F."/>
            <person name="Baker D."/>
            <person name="Gharbi K."/>
            <person name="Hall N."/>
            <person name="Watson M."/>
            <person name="Adriaenssens E.M."/>
            <person name="Foster-Nyarko E."/>
            <person name="Jarju S."/>
            <person name="Secka A."/>
            <person name="Antonio M."/>
            <person name="Oren A."/>
            <person name="Chaudhuri R.R."/>
            <person name="La Ragione R."/>
            <person name="Hildebrand F."/>
            <person name="Pallen M.J."/>
        </authorList>
    </citation>
    <scope>NUCLEOTIDE SEQUENCE</scope>
    <source>
        <strain evidence="7">CHK179-7159</strain>
    </source>
</reference>
<dbReference type="GO" id="GO:0005524">
    <property type="term" value="F:ATP binding"/>
    <property type="evidence" value="ECO:0007669"/>
    <property type="project" value="InterPro"/>
</dbReference>
<dbReference type="Proteomes" id="UP000886858">
    <property type="component" value="Unassembled WGS sequence"/>
</dbReference>
<keyword evidence="3" id="KW-0479">Metal-binding</keyword>
<dbReference type="Gene3D" id="2.40.30.130">
    <property type="match status" value="1"/>
</dbReference>
<dbReference type="GO" id="GO:0005737">
    <property type="term" value="C:cytoplasm"/>
    <property type="evidence" value="ECO:0007669"/>
    <property type="project" value="UniProtKB-SubCell"/>
</dbReference>
<dbReference type="GO" id="GO:0004813">
    <property type="term" value="F:alanine-tRNA ligase activity"/>
    <property type="evidence" value="ECO:0007669"/>
    <property type="project" value="InterPro"/>
</dbReference>
<dbReference type="EMBL" id="DWYY01000008">
    <property type="protein sequence ID" value="HJA91675.1"/>
    <property type="molecule type" value="Genomic_DNA"/>
</dbReference>
<comment type="caution">
    <text evidence="7">The sequence shown here is derived from an EMBL/GenBank/DDBJ whole genome shotgun (WGS) entry which is preliminary data.</text>
</comment>
<evidence type="ECO:0000256" key="4">
    <source>
        <dbReference type="ARBA" id="ARBA00022833"/>
    </source>
</evidence>
<dbReference type="GO" id="GO:0006419">
    <property type="term" value="P:alanyl-tRNA aminoacylation"/>
    <property type="evidence" value="ECO:0007669"/>
    <property type="project" value="InterPro"/>
</dbReference>
<dbReference type="InterPro" id="IPR018165">
    <property type="entry name" value="Ala-tRNA-synth_IIc_core"/>
</dbReference>
<feature type="domain" description="Alanyl-transfer RNA synthetases family profile" evidence="6">
    <location>
        <begin position="1"/>
        <end position="220"/>
    </location>
</feature>
<dbReference type="Pfam" id="PF07973">
    <property type="entry name" value="tRNA_SAD"/>
    <property type="match status" value="1"/>
</dbReference>
<dbReference type="SUPFAM" id="SSF50447">
    <property type="entry name" value="Translation proteins"/>
    <property type="match status" value="1"/>
</dbReference>
<dbReference type="PROSITE" id="PS50860">
    <property type="entry name" value="AA_TRNA_LIGASE_II_ALA"/>
    <property type="match status" value="1"/>
</dbReference>
<reference evidence="7" key="2">
    <citation type="submission" date="2021-04" db="EMBL/GenBank/DDBJ databases">
        <authorList>
            <person name="Gilroy R."/>
        </authorList>
    </citation>
    <scope>NUCLEOTIDE SEQUENCE</scope>
    <source>
        <strain evidence="7">CHK179-7159</strain>
    </source>
</reference>
<comment type="cofactor">
    <cofactor evidence="1">
        <name>Zn(2+)</name>
        <dbReference type="ChEBI" id="CHEBI:29105"/>
    </cofactor>
</comment>
<dbReference type="PANTHER" id="PTHR43462:SF1">
    <property type="entry name" value="ALANYL-TRNA EDITING PROTEIN AARSD1"/>
    <property type="match status" value="1"/>
</dbReference>
<keyword evidence="4" id="KW-0862">Zinc</keyword>
<dbReference type="InterPro" id="IPR009000">
    <property type="entry name" value="Transl_B-barrel_sf"/>
</dbReference>
<protein>
    <submittedName>
        <fullName evidence="7">Alanyl-tRNA editing protein</fullName>
    </submittedName>
</protein>
<organism evidence="7 8">
    <name type="scientific">Candidatus Eisenbergiella merdipullorum</name>
    <dbReference type="NCBI Taxonomy" id="2838553"/>
    <lineage>
        <taxon>Bacteria</taxon>
        <taxon>Bacillati</taxon>
        <taxon>Bacillota</taxon>
        <taxon>Clostridia</taxon>
        <taxon>Lachnospirales</taxon>
        <taxon>Lachnospiraceae</taxon>
        <taxon>Eisenbergiella</taxon>
    </lineage>
</organism>
<dbReference type="SUPFAM" id="SSF55186">
    <property type="entry name" value="ThrRS/AlaRS common domain"/>
    <property type="match status" value="1"/>
</dbReference>
<gene>
    <name evidence="7" type="ORF">H9717_00895</name>
</gene>
<evidence type="ECO:0000256" key="5">
    <source>
        <dbReference type="SAM" id="Coils"/>
    </source>
</evidence>
<evidence type="ECO:0000256" key="2">
    <source>
        <dbReference type="ARBA" id="ARBA00004496"/>
    </source>
</evidence>
<dbReference type="InterPro" id="IPR003156">
    <property type="entry name" value="DHHA1_dom"/>
</dbReference>
<dbReference type="InterPro" id="IPR012947">
    <property type="entry name" value="tRNA_SAD"/>
</dbReference>
<accession>A0A9D2I3J3</accession>
<dbReference type="Gene3D" id="3.10.310.40">
    <property type="match status" value="1"/>
</dbReference>
<keyword evidence="5" id="KW-0175">Coiled coil</keyword>
<dbReference type="GO" id="GO:0002161">
    <property type="term" value="F:aminoacyl-tRNA deacylase activity"/>
    <property type="evidence" value="ECO:0007669"/>
    <property type="project" value="UniProtKB-ARBA"/>
</dbReference>
<feature type="coiled-coil region" evidence="5">
    <location>
        <begin position="258"/>
        <end position="300"/>
    </location>
</feature>
<dbReference type="AlphaFoldDB" id="A0A9D2I3J3"/>
<comment type="subcellular location">
    <subcellularLocation>
        <location evidence="2">Cytoplasm</location>
    </subcellularLocation>
</comment>
<dbReference type="InterPro" id="IPR018164">
    <property type="entry name" value="Ala-tRNA-synth_IIc_N"/>
</dbReference>
<dbReference type="GO" id="GO:0046872">
    <property type="term" value="F:metal ion binding"/>
    <property type="evidence" value="ECO:0007669"/>
    <property type="project" value="UniProtKB-KW"/>
</dbReference>
<dbReference type="SMART" id="SM00863">
    <property type="entry name" value="tRNA_SAD"/>
    <property type="match status" value="1"/>
</dbReference>
<dbReference type="Pfam" id="PF01411">
    <property type="entry name" value="tRNA-synt_2c"/>
    <property type="match status" value="1"/>
</dbReference>
<dbReference type="InterPro" id="IPR018163">
    <property type="entry name" value="Thr/Ala-tRNA-synth_IIc_edit"/>
</dbReference>
<dbReference type="Gene3D" id="3.30.980.10">
    <property type="entry name" value="Threonyl-trna Synthetase, Chain A, domain 2"/>
    <property type="match status" value="1"/>
</dbReference>